<dbReference type="InterPro" id="IPR035992">
    <property type="entry name" value="Ricin_B-like_lectins"/>
</dbReference>
<dbReference type="Pfam" id="PF07968">
    <property type="entry name" value="Leukocidin"/>
    <property type="match status" value="1"/>
</dbReference>
<dbReference type="Proteomes" id="UP000182660">
    <property type="component" value="Unassembled WGS sequence"/>
</dbReference>
<name>A0ABY1HHK2_9GAMM</name>
<gene>
    <name evidence="4" type="ORF">MT2528_3779</name>
</gene>
<dbReference type="SMART" id="SM00458">
    <property type="entry name" value="RICIN"/>
    <property type="match status" value="1"/>
</dbReference>
<dbReference type="Gene3D" id="6.20.40.20">
    <property type="entry name" value="Leukocidin/Hemolysin toxin, pre-stem domain"/>
    <property type="match status" value="1"/>
</dbReference>
<dbReference type="SUPFAM" id="SSF50370">
    <property type="entry name" value="Ricin B-like lectins"/>
    <property type="match status" value="1"/>
</dbReference>
<keyword evidence="1 2" id="KW-0732">Signal</keyword>
<protein>
    <submittedName>
        <fullName evidence="4">Cytolysin and hemolysin HlyA Pore-forming toxin</fullName>
    </submittedName>
</protein>
<dbReference type="InterPro" id="IPR044883">
    <property type="entry name" value="Hemolysin_pre-stem_dom_sf"/>
</dbReference>
<dbReference type="EMBL" id="FPLJ01000081">
    <property type="protein sequence ID" value="SGY99103.1"/>
    <property type="molecule type" value="Genomic_DNA"/>
</dbReference>
<dbReference type="InterPro" id="IPR043080">
    <property type="entry name" value="Hemolysin_N_sf"/>
</dbReference>
<feature type="chain" id="PRO_5046367112" evidence="2">
    <location>
        <begin position="23"/>
        <end position="599"/>
    </location>
</feature>
<dbReference type="InterPro" id="IPR022220">
    <property type="entry name" value="Hemolysin_N"/>
</dbReference>
<reference evidence="4 5" key="1">
    <citation type="submission" date="2016-11" db="EMBL/GenBank/DDBJ databases">
        <authorList>
            <person name="Klemetsen T."/>
        </authorList>
    </citation>
    <scope>NUCLEOTIDE SEQUENCE [LARGE SCALE GENOMIC DNA]</scope>
    <source>
        <strain evidence="4">MT 2528</strain>
    </source>
</reference>
<dbReference type="Pfam" id="PF12563">
    <property type="entry name" value="Hemolysin_N"/>
    <property type="match status" value="1"/>
</dbReference>
<dbReference type="RefSeq" id="WP_075473242.1">
    <property type="nucleotide sequence ID" value="NZ_CAWQZC010000057.1"/>
</dbReference>
<feature type="signal peptide" evidence="2">
    <location>
        <begin position="1"/>
        <end position="22"/>
    </location>
</feature>
<sequence length="599" mass="66799">MIRQVSLIMLTMLGLTATTARAAEINEPVGLAINMLSGLQDVSSVNYINGEYLLDDDVVAPSLKEIRTQVLNGNKRYFLDFSNINNEVDKNIAKGKLRHSIGIGLAGDMIIISGHKGELMFSQLDGGDDPRITLLEAGPKQLSRSRRSLTPNNTIPAMSYYVDVSHRITDQECNMTWDTFDGPIRGYNRCENANISLIYKVNLLRSLQFGTQGSLTPDAKIVRISIDDSTQGAGIHLNNRLAGSIITSRGIPWPEGGNEAEFVTTAIAKNYDFNFTAQNAKAKVLRTLPSKNLNANYTHKETSTFNIGISGGVEADKSGPKIKLDANMGWSESKWLTFDTRDYRVELTNNDEQHVGFKWARQQYSNAESIRNVKTHGISADLGIPANLSLINPIGYASFKPQIEVIYKASPRETGTTDIIIDSAVDITGFRYRSSVTGLFGVRTYYSNDSDNQTSRVSKKETIIVDWDHPVFTGGRPVNLQLAHFNNKCISTDNKQNVTIQTCEESSHQQAFIYSRTGQYVSARNTDLCLDAKNLGHLQICNLRVSQRWEWKEGTEQLQNKRYKTYLGHNKTTGKLSLISDEDSDTSIELYTSYVDVFH</sequence>
<dbReference type="Pfam" id="PF00652">
    <property type="entry name" value="Ricin_B_lectin"/>
    <property type="match status" value="1"/>
</dbReference>
<dbReference type="CDD" id="cd23423">
    <property type="entry name" value="beta-trefoil_Ricin_hemolysin"/>
    <property type="match status" value="1"/>
</dbReference>
<proteinExistence type="predicted"/>
<dbReference type="InterPro" id="IPR016183">
    <property type="entry name" value="Leukocidin/Hemolysin_toxin"/>
</dbReference>
<accession>A0ABY1HHK2</accession>
<evidence type="ECO:0000256" key="1">
    <source>
        <dbReference type="ARBA" id="ARBA00022729"/>
    </source>
</evidence>
<dbReference type="Gene3D" id="3.30.110.130">
    <property type="entry name" value="Hemolytic toxin, N-terminal domain"/>
    <property type="match status" value="1"/>
</dbReference>
<dbReference type="GeneID" id="61297586"/>
<feature type="domain" description="Ricin B lectin" evidence="3">
    <location>
        <begin position="476"/>
        <end position="591"/>
    </location>
</feature>
<organism evidence="4 5">
    <name type="scientific">Moritella viscosa</name>
    <dbReference type="NCBI Taxonomy" id="80854"/>
    <lineage>
        <taxon>Bacteria</taxon>
        <taxon>Pseudomonadati</taxon>
        <taxon>Pseudomonadota</taxon>
        <taxon>Gammaproteobacteria</taxon>
        <taxon>Alteromonadales</taxon>
        <taxon>Moritellaceae</taxon>
        <taxon>Moritella</taxon>
    </lineage>
</organism>
<keyword evidence="5" id="KW-1185">Reference proteome</keyword>
<dbReference type="Gene3D" id="2.70.240.20">
    <property type="entry name" value="Leukocidin/Hemolysin toxin, cytolysin domain"/>
    <property type="match status" value="1"/>
</dbReference>
<dbReference type="InterPro" id="IPR000772">
    <property type="entry name" value="Ricin_B_lectin"/>
</dbReference>
<evidence type="ECO:0000313" key="5">
    <source>
        <dbReference type="Proteomes" id="UP000182660"/>
    </source>
</evidence>
<evidence type="ECO:0000259" key="3">
    <source>
        <dbReference type="SMART" id="SM00458"/>
    </source>
</evidence>
<evidence type="ECO:0000256" key="2">
    <source>
        <dbReference type="SAM" id="SignalP"/>
    </source>
</evidence>
<evidence type="ECO:0000313" key="4">
    <source>
        <dbReference type="EMBL" id="SGY99103.1"/>
    </source>
</evidence>
<comment type="caution">
    <text evidence="4">The sequence shown here is derived from an EMBL/GenBank/DDBJ whole genome shotgun (WGS) entry which is preliminary data.</text>
</comment>
<dbReference type="PROSITE" id="PS50231">
    <property type="entry name" value="RICIN_B_LECTIN"/>
    <property type="match status" value="1"/>
</dbReference>